<feature type="domain" description="Peptidase C51" evidence="3">
    <location>
        <begin position="43"/>
        <end position="169"/>
    </location>
</feature>
<organism evidence="4 5">
    <name type="scientific">Anaerobutyricum hallii</name>
    <dbReference type="NCBI Taxonomy" id="39488"/>
    <lineage>
        <taxon>Bacteria</taxon>
        <taxon>Bacillati</taxon>
        <taxon>Bacillota</taxon>
        <taxon>Clostridia</taxon>
        <taxon>Lachnospirales</taxon>
        <taxon>Lachnospiraceae</taxon>
        <taxon>Anaerobutyricum</taxon>
    </lineage>
</organism>
<dbReference type="InterPro" id="IPR043772">
    <property type="entry name" value="MBG_3"/>
</dbReference>
<dbReference type="InterPro" id="IPR007921">
    <property type="entry name" value="CHAP_dom"/>
</dbReference>
<proteinExistence type="predicted"/>
<dbReference type="KEGG" id="ehl:EHLA_0778"/>
<keyword evidence="5" id="KW-1185">Reference proteome</keyword>
<dbReference type="InterPro" id="IPR016186">
    <property type="entry name" value="C-type_lectin-like/link_sf"/>
</dbReference>
<dbReference type="Pfam" id="PF00059">
    <property type="entry name" value="Lectin_C"/>
    <property type="match status" value="1"/>
</dbReference>
<reference evidence="5" key="1">
    <citation type="submission" date="2017-09" db="EMBL/GenBank/DDBJ databases">
        <authorList>
            <person name="Shetty A S."/>
        </authorList>
    </citation>
    <scope>NUCLEOTIDE SEQUENCE [LARGE SCALE GENOMIC DNA]</scope>
</reference>
<dbReference type="Proteomes" id="UP000217549">
    <property type="component" value="Chromosome I"/>
</dbReference>
<dbReference type="SUPFAM" id="SSF54001">
    <property type="entry name" value="Cysteine proteinases"/>
    <property type="match status" value="1"/>
</dbReference>
<evidence type="ECO:0000256" key="1">
    <source>
        <dbReference type="SAM" id="MobiDB-lite"/>
    </source>
</evidence>
<evidence type="ECO:0000259" key="2">
    <source>
        <dbReference type="PROSITE" id="PS50041"/>
    </source>
</evidence>
<dbReference type="Pfam" id="PF18887">
    <property type="entry name" value="MBG_3"/>
    <property type="match status" value="1"/>
</dbReference>
<dbReference type="Pfam" id="PF14200">
    <property type="entry name" value="RicinB_lectin_2"/>
    <property type="match status" value="1"/>
</dbReference>
<dbReference type="Gene3D" id="3.10.100.10">
    <property type="entry name" value="Mannose-Binding Protein A, subunit A"/>
    <property type="match status" value="1"/>
</dbReference>
<dbReference type="SMART" id="SM00034">
    <property type="entry name" value="CLECT"/>
    <property type="match status" value="1"/>
</dbReference>
<sequence length="1694" mass="185048">MKREKYCLGIIIAMVGLFCILCGKKEVKAATAADVVNVAKGEVGVTGVPNKYTKDLGSINGSYSYAWCHAFVSWCAKQAGAGDIIPRTASCYNGVTWFQNHNRFHLRSSGYIPSAGDIIYFGSGGGSHVGIVTSVSSTNVYTIEGNARNTVKINGGYSNGYLLSNTYIYGYGSPAYDGPDPSPWVSFSNDTLPGSISIGTQYPLSGTISASANILNICIQVYKATDKTKVIGEVYVEPYTRSYDISNLTSGFFKVDEPGLYYVSGTAATADITGTRTTILNYYFVGLANDRTVEDGIYSIRPKGDNSLAIDIDGHQNGSGAKVLTADYDGTDYQKFYFKYVGNGYYKIINCKTKLVLDVEGARTDVGTAIQQCIDSDNSAQRWQVIPIDGHYYLVPEVANYRAMDVSYAGDTLKAGKKIQIWNLNATDPQFFDLVSEEYDNREGSIITFDTEGGSFPQALCEKKVTGVNTKRGTGAVVWYNVSGTTPDTNTWGAEAAISDSGVITKVRGYQQEGNLTVPEGGAVLSVHITGNSDIADALQVGRSVAFDSANKKVYVYDAEAYDGYLSRSKRILPGKEYGNLPVPSREGYIFAGWHTGSTEGNKVNWYSEADTSELHAEWIKKDQVKFASKMVYNGHQYELYDYPLSWKEAKQFCEEKGGYLVSISSEEENAKIKELMLNGTAGWYWLGCTDEEQEGAWKWVNGETFSYANWDTDYVEPSGGTAENYGTIINIDNPPNKQNGDWNDSGERPINSGYYGVGNSGFICEYDQKNIEECTVTVKETECIYDGKEKKPTVTIKDGNKTLTNNQDYVVTYEKNINAGNAKIIITGKEAYSGTVEKSFTIAKAESEVSFLNSKMEKVYGDADFKNPVTAVTDGNITFVSTDISIASVQSDGTVEIHNAGTTEIKAIVTNGKNYKDSMAVFTLIVNKKVYDMSGVTFNSKTVTYDGQEHEITVEGELPDGVRVTYENNKQSKEGTYTVTAKFNGDNKNYEAIPDKTAVLRIQKATTGLYFPNTSVDKVYGDKDFINQIVNTENRTLTYSSDNTDVATVDSSTGKIRIKGVGTAVITVLAEATEEYQMDSTSFTLNVKKAVYDMSNVIFADKKVTYDGASHSIEVEGDLPEGVKVRYTGNSKTDAGTYEVKAIFTGDSNHEQIKDMSAELIINKKVIQTEFTNHVLEKRYGDADFQNPLKQECKEVEVKYSSSDTSVVSVDATGMVSIQGIGTATINAYAEKNNNYSFKEISYEVDVDKGIYDMTNISFGSKEVVYDHSAHSIKVEGDLPEGVSVSYRGNNKVNAGNYTVTAIFSGDFEHYETIRNLTATLTIKKATYNLTDIRFNDASEYYDGGEHSLKIEGKLPAGVSVTYQGNNKVLPGKYKVTAEFTGDEENYTKISSKRATLLIEKAMPEISFKEKNVEKTVGDKNFTNPIISNSSDNSVEYTSDDENVATISAAGNISIIGKGTTVIRATTSESDLYQEGQAEFVLTVKESPKKDNDKKADNKDTKPDKDPQDNNGKENPSKDKKVSKITIKGISKKIACGGKIKLTATVFPSKAKEKRVVWSTSNSKVAVVNQNGIVSVKKNSARKKAVITAKATDGSNVRAAWKITSMKGRVKKVIISGMNKVKAGKSVKLKAKVTATSGANKKVCWTSNNKKYAVVSSKGVVKTKKAAKGKKVKITAMATDGTGKKSTIVIKIK</sequence>
<dbReference type="Pfam" id="PF05257">
    <property type="entry name" value="CHAP"/>
    <property type="match status" value="1"/>
</dbReference>
<name>A0A285PU27_9FIRM</name>
<dbReference type="PROSITE" id="PS50041">
    <property type="entry name" value="C_TYPE_LECTIN_2"/>
    <property type="match status" value="1"/>
</dbReference>
<dbReference type="InterPro" id="IPR038765">
    <property type="entry name" value="Papain-like_cys_pep_sf"/>
</dbReference>
<protein>
    <submittedName>
        <fullName evidence="4">Lectin domain of ricin B chain profile</fullName>
    </submittedName>
</protein>
<dbReference type="InterPro" id="IPR034007">
    <property type="entry name" value="CTLD_bac"/>
</dbReference>
<dbReference type="InterPro" id="IPR000772">
    <property type="entry name" value="Ricin_B_lectin"/>
</dbReference>
<dbReference type="Gene3D" id="3.90.1720.10">
    <property type="entry name" value="endopeptidase domain like (from Nostoc punctiforme)"/>
    <property type="match status" value="1"/>
</dbReference>
<dbReference type="EMBL" id="LT907978">
    <property type="protein sequence ID" value="SOB71525.1"/>
    <property type="molecule type" value="Genomic_DNA"/>
</dbReference>
<feature type="region of interest" description="Disordered" evidence="1">
    <location>
        <begin position="1484"/>
        <end position="1524"/>
    </location>
</feature>
<feature type="compositionally biased region" description="Basic and acidic residues" evidence="1">
    <location>
        <begin position="1487"/>
        <end position="1523"/>
    </location>
</feature>
<accession>A0A285PU27</accession>
<dbReference type="SUPFAM" id="SSF50370">
    <property type="entry name" value="Ricin B-like lectins"/>
    <property type="match status" value="1"/>
</dbReference>
<gene>
    <name evidence="4" type="ORF">EHLA_0778</name>
</gene>
<feature type="domain" description="C-type lectin" evidence="2">
    <location>
        <begin position="633"/>
        <end position="745"/>
    </location>
</feature>
<dbReference type="Gene3D" id="2.80.10.50">
    <property type="match status" value="1"/>
</dbReference>
<dbReference type="PROSITE" id="PS50911">
    <property type="entry name" value="CHAP"/>
    <property type="match status" value="1"/>
</dbReference>
<evidence type="ECO:0000259" key="3">
    <source>
        <dbReference type="PROSITE" id="PS50911"/>
    </source>
</evidence>
<dbReference type="PANTHER" id="PTHR22803">
    <property type="entry name" value="MANNOSE, PHOSPHOLIPASE, LECTIN RECEPTOR RELATED"/>
    <property type="match status" value="1"/>
</dbReference>
<dbReference type="Pfam" id="PF02368">
    <property type="entry name" value="Big_2"/>
    <property type="match status" value="2"/>
</dbReference>
<dbReference type="InterPro" id="IPR050111">
    <property type="entry name" value="C-type_lectin/snaclec_domain"/>
</dbReference>
<dbReference type="CDD" id="cd00161">
    <property type="entry name" value="beta-trefoil_Ricin-like"/>
    <property type="match status" value="1"/>
</dbReference>
<dbReference type="InterPro" id="IPR003343">
    <property type="entry name" value="Big_2"/>
</dbReference>
<evidence type="ECO:0000313" key="5">
    <source>
        <dbReference type="Proteomes" id="UP000217549"/>
    </source>
</evidence>
<dbReference type="InterPro" id="IPR001304">
    <property type="entry name" value="C-type_lectin-like"/>
</dbReference>
<dbReference type="SUPFAM" id="SSF56436">
    <property type="entry name" value="C-type lectin-like"/>
    <property type="match status" value="1"/>
</dbReference>
<dbReference type="CDD" id="cd03603">
    <property type="entry name" value="CLECT_VCBS"/>
    <property type="match status" value="1"/>
</dbReference>
<dbReference type="RefSeq" id="WP_096239387.1">
    <property type="nucleotide sequence ID" value="NZ_LT907978.1"/>
</dbReference>
<evidence type="ECO:0000313" key="4">
    <source>
        <dbReference type="EMBL" id="SOB71525.1"/>
    </source>
</evidence>
<dbReference type="Gene3D" id="2.60.40.1080">
    <property type="match status" value="6"/>
</dbReference>
<dbReference type="InterPro" id="IPR016187">
    <property type="entry name" value="CTDL_fold"/>
</dbReference>
<dbReference type="PROSITE" id="PS50231">
    <property type="entry name" value="RICIN_B_LECTIN"/>
    <property type="match status" value="1"/>
</dbReference>
<dbReference type="InterPro" id="IPR035992">
    <property type="entry name" value="Ricin_B-like_lectins"/>
</dbReference>
<dbReference type="InterPro" id="IPR008964">
    <property type="entry name" value="Invasin/intimin_cell_adhesion"/>
</dbReference>
<dbReference type="SMART" id="SM00635">
    <property type="entry name" value="BID_2"/>
    <property type="match status" value="5"/>
</dbReference>
<dbReference type="SUPFAM" id="SSF49373">
    <property type="entry name" value="Invasin/intimin cell-adhesion fragments"/>
    <property type="match status" value="6"/>
</dbReference>